<organism evidence="3 4">
    <name type="scientific">Emticicia agri</name>
    <dbReference type="NCBI Taxonomy" id="2492393"/>
    <lineage>
        <taxon>Bacteria</taxon>
        <taxon>Pseudomonadati</taxon>
        <taxon>Bacteroidota</taxon>
        <taxon>Cytophagia</taxon>
        <taxon>Cytophagales</taxon>
        <taxon>Leadbetterellaceae</taxon>
        <taxon>Emticicia</taxon>
    </lineage>
</organism>
<feature type="transmembrane region" description="Helical" evidence="1">
    <location>
        <begin position="206"/>
        <end position="225"/>
    </location>
</feature>
<feature type="transmembrane region" description="Helical" evidence="1">
    <location>
        <begin position="300"/>
        <end position="321"/>
    </location>
</feature>
<feature type="domain" description="DUF5009" evidence="2">
    <location>
        <begin position="8"/>
        <end position="229"/>
    </location>
</feature>
<feature type="transmembrane region" description="Helical" evidence="1">
    <location>
        <begin position="117"/>
        <end position="134"/>
    </location>
</feature>
<feature type="transmembrane region" description="Helical" evidence="1">
    <location>
        <begin position="12"/>
        <end position="33"/>
    </location>
</feature>
<evidence type="ECO:0000259" key="2">
    <source>
        <dbReference type="Pfam" id="PF16401"/>
    </source>
</evidence>
<name>A0A4Q5M4L1_9BACT</name>
<evidence type="ECO:0000313" key="4">
    <source>
        <dbReference type="Proteomes" id="UP000293162"/>
    </source>
</evidence>
<gene>
    <name evidence="3" type="ORF">EWM59_01575</name>
</gene>
<feature type="transmembrane region" description="Helical" evidence="1">
    <location>
        <begin position="237"/>
        <end position="258"/>
    </location>
</feature>
<protein>
    <submittedName>
        <fullName evidence="3">DUF5009 domain-containing protein</fullName>
    </submittedName>
</protein>
<keyword evidence="1" id="KW-0812">Transmembrane</keyword>
<feature type="transmembrane region" description="Helical" evidence="1">
    <location>
        <begin position="373"/>
        <end position="391"/>
    </location>
</feature>
<feature type="transmembrane region" description="Helical" evidence="1">
    <location>
        <begin position="53"/>
        <end position="75"/>
    </location>
</feature>
<dbReference type="PANTHER" id="PTHR31061">
    <property type="entry name" value="LD22376P"/>
    <property type="match status" value="1"/>
</dbReference>
<feature type="transmembrane region" description="Helical" evidence="1">
    <location>
        <begin position="87"/>
        <end position="105"/>
    </location>
</feature>
<comment type="caution">
    <text evidence="3">The sequence shown here is derived from an EMBL/GenBank/DDBJ whole genome shotgun (WGS) entry which is preliminary data.</text>
</comment>
<dbReference type="PANTHER" id="PTHR31061:SF24">
    <property type="entry name" value="LD22376P"/>
    <property type="match status" value="1"/>
</dbReference>
<evidence type="ECO:0000313" key="3">
    <source>
        <dbReference type="EMBL" id="RYU97406.1"/>
    </source>
</evidence>
<feature type="transmembrane region" description="Helical" evidence="1">
    <location>
        <begin position="270"/>
        <end position="288"/>
    </location>
</feature>
<keyword evidence="1" id="KW-0472">Membrane</keyword>
<feature type="transmembrane region" description="Helical" evidence="1">
    <location>
        <begin position="143"/>
        <end position="163"/>
    </location>
</feature>
<dbReference type="Proteomes" id="UP000293162">
    <property type="component" value="Unassembled WGS sequence"/>
</dbReference>
<dbReference type="RefSeq" id="WP_130019188.1">
    <property type="nucleotide sequence ID" value="NZ_SEWF01000002.1"/>
</dbReference>
<dbReference type="EMBL" id="SEWF01000002">
    <property type="protein sequence ID" value="RYU97406.1"/>
    <property type="molecule type" value="Genomic_DNA"/>
</dbReference>
<dbReference type="OrthoDB" id="9788724at2"/>
<feature type="transmembrane region" description="Helical" evidence="1">
    <location>
        <begin position="342"/>
        <end position="367"/>
    </location>
</feature>
<keyword evidence="4" id="KW-1185">Reference proteome</keyword>
<dbReference type="InterPro" id="IPR032176">
    <property type="entry name" value="DUF5009"/>
</dbReference>
<dbReference type="AlphaFoldDB" id="A0A4Q5M4L1"/>
<sequence>METSLKRIASIDVFRALTMLLMIFVNDFWTLTGIPDWLQHSEAHVDFLGFSDVIFPCFLFIVGMSIPFAIKARIAKGENNFQIIRHIVMRSVALLIMGLFTINIPEMNAEATGMSQSVFQVSAVIGFFLIWNVYPKSEDSKKYLFMALQILGIAILLFLVYKFRGGEGGAKAEMMQPHWWGILGLIGWTYLTCAILYLFFYKNNTLLVVTWVFFNLLSIAGHAKWLNLVWPDGPDDWILGNGAFAAFTFTGILATLLLERFYTAEKKAKLTYIYIGLGVAMLLSGFMLRKFFIISKIYATPTWVFICCGIAFITYALIYWLTDLQHKAHWFNSIKPAGTSTLTCYLIPYIAYSFYFALPVSLTFGIVGLIKSLLFALMIIGITALLGKIGIKLKI</sequence>
<dbReference type="Pfam" id="PF16401">
    <property type="entry name" value="DUF5009"/>
    <property type="match status" value="1"/>
</dbReference>
<accession>A0A4Q5M4L1</accession>
<feature type="transmembrane region" description="Helical" evidence="1">
    <location>
        <begin position="178"/>
        <end position="199"/>
    </location>
</feature>
<reference evidence="3 4" key="1">
    <citation type="submission" date="2019-02" db="EMBL/GenBank/DDBJ databases">
        <title>Bacterial novel species Emticicia sp. 17J42-9 isolated from soil.</title>
        <authorList>
            <person name="Jung H.-Y."/>
        </authorList>
    </citation>
    <scope>NUCLEOTIDE SEQUENCE [LARGE SCALE GENOMIC DNA]</scope>
    <source>
        <strain evidence="3 4">17J42-9</strain>
    </source>
</reference>
<keyword evidence="1" id="KW-1133">Transmembrane helix</keyword>
<proteinExistence type="predicted"/>
<evidence type="ECO:0000256" key="1">
    <source>
        <dbReference type="SAM" id="Phobius"/>
    </source>
</evidence>